<evidence type="ECO:0000256" key="8">
    <source>
        <dbReference type="ARBA" id="ARBA00023136"/>
    </source>
</evidence>
<keyword evidence="4 9" id="KW-0812">Transmembrane</keyword>
<evidence type="ECO:0000256" key="4">
    <source>
        <dbReference type="ARBA" id="ARBA00022692"/>
    </source>
</evidence>
<dbReference type="EMBL" id="JBDIZK010000001">
    <property type="protein sequence ID" value="MEN3745591.1"/>
    <property type="molecule type" value="Genomic_DNA"/>
</dbReference>
<dbReference type="EC" id="3.4.23.36" evidence="9"/>
<keyword evidence="3 9" id="KW-0645">Protease</keyword>
<protein>
    <recommendedName>
        <fullName evidence="9">Lipoprotein signal peptidase</fullName>
        <ecNumber evidence="9">3.4.23.36</ecNumber>
    </recommendedName>
    <alternativeName>
        <fullName evidence="9">Prolipoprotein signal peptidase</fullName>
    </alternativeName>
    <alternativeName>
        <fullName evidence="9">Signal peptidase II</fullName>
        <shortName evidence="9">SPase II</shortName>
    </alternativeName>
</protein>
<sequence>MTKTRGIGLLVALMVFLVDQGTKYFVTQSLGISYDGASTEIFSFFDLRYVENIGVSLGLFRASTETWRWALVALTSLIAIGVVVWMLRERKLGDVAALGLVLGGALGNILDRSRLGFVVDFADLHFGTWRPFLVFNVADAAITIGVLILLVRALFVRDKPRATQQDSVETINA</sequence>
<dbReference type="PANTHER" id="PTHR33695:SF1">
    <property type="entry name" value="LIPOPROTEIN SIGNAL PEPTIDASE"/>
    <property type="match status" value="1"/>
</dbReference>
<dbReference type="Proteomes" id="UP001427805">
    <property type="component" value="Unassembled WGS sequence"/>
</dbReference>
<keyword evidence="7 9" id="KW-1133">Transmembrane helix</keyword>
<evidence type="ECO:0000256" key="6">
    <source>
        <dbReference type="ARBA" id="ARBA00022801"/>
    </source>
</evidence>
<evidence type="ECO:0000256" key="1">
    <source>
        <dbReference type="ARBA" id="ARBA00006139"/>
    </source>
</evidence>
<comment type="catalytic activity">
    <reaction evidence="9">
        <text>Release of signal peptides from bacterial membrane prolipoproteins. Hydrolyzes -Xaa-Yaa-Zaa-|-(S,diacylglyceryl)Cys-, in which Xaa is hydrophobic (preferably Leu), and Yaa (Ala or Ser) and Zaa (Gly or Ala) have small, neutral side chains.</text>
        <dbReference type="EC" id="3.4.23.36"/>
    </reaction>
</comment>
<evidence type="ECO:0000256" key="10">
    <source>
        <dbReference type="RuleBase" id="RU004181"/>
    </source>
</evidence>
<keyword evidence="5 9" id="KW-0064">Aspartyl protease</keyword>
<dbReference type="GO" id="GO:0004190">
    <property type="term" value="F:aspartic-type endopeptidase activity"/>
    <property type="evidence" value="ECO:0007669"/>
    <property type="project" value="UniProtKB-EC"/>
</dbReference>
<comment type="caution">
    <text evidence="9">Lacks conserved residue(s) required for the propagation of feature annotation.</text>
</comment>
<evidence type="ECO:0000313" key="11">
    <source>
        <dbReference type="EMBL" id="MEN3745591.1"/>
    </source>
</evidence>
<feature type="transmembrane region" description="Helical" evidence="9">
    <location>
        <begin position="66"/>
        <end position="85"/>
    </location>
</feature>
<comment type="caution">
    <text evidence="11">The sequence shown here is derived from an EMBL/GenBank/DDBJ whole genome shotgun (WGS) entry which is preliminary data.</text>
</comment>
<dbReference type="RefSeq" id="WP_346244605.1">
    <property type="nucleotide sequence ID" value="NZ_JBDIZK010000001.1"/>
</dbReference>
<comment type="similarity">
    <text evidence="1 9 10">Belongs to the peptidase A8 family.</text>
</comment>
<keyword evidence="12" id="KW-1185">Reference proteome</keyword>
<feature type="active site" evidence="9">
    <location>
        <position position="120"/>
    </location>
</feature>
<dbReference type="Pfam" id="PF01252">
    <property type="entry name" value="Peptidase_A8"/>
    <property type="match status" value="1"/>
</dbReference>
<evidence type="ECO:0000256" key="9">
    <source>
        <dbReference type="HAMAP-Rule" id="MF_00161"/>
    </source>
</evidence>
<dbReference type="PRINTS" id="PR00781">
    <property type="entry name" value="LIPOSIGPTASE"/>
</dbReference>
<evidence type="ECO:0000256" key="3">
    <source>
        <dbReference type="ARBA" id="ARBA00022670"/>
    </source>
</evidence>
<evidence type="ECO:0000256" key="2">
    <source>
        <dbReference type="ARBA" id="ARBA00022475"/>
    </source>
</evidence>
<keyword evidence="6 9" id="KW-0378">Hydrolase</keyword>
<dbReference type="HAMAP" id="MF_00161">
    <property type="entry name" value="LspA"/>
    <property type="match status" value="1"/>
</dbReference>
<evidence type="ECO:0000313" key="12">
    <source>
        <dbReference type="Proteomes" id="UP001427805"/>
    </source>
</evidence>
<reference evidence="11 12" key="1">
    <citation type="submission" date="2024-05" db="EMBL/GenBank/DDBJ databases">
        <title>Sphingomonas sp. HF-S3 16S ribosomal RNA gene Genome sequencing and assembly.</title>
        <authorList>
            <person name="Lee H."/>
        </authorList>
    </citation>
    <scope>NUCLEOTIDE SEQUENCE [LARGE SCALE GENOMIC DNA]</scope>
    <source>
        <strain evidence="11 12">HF-S3</strain>
    </source>
</reference>
<feature type="active site" evidence="9">
    <location>
        <position position="139"/>
    </location>
</feature>
<keyword evidence="2 9" id="KW-1003">Cell membrane</keyword>
<evidence type="ECO:0000256" key="5">
    <source>
        <dbReference type="ARBA" id="ARBA00022750"/>
    </source>
</evidence>
<comment type="pathway">
    <text evidence="9">Protein modification; lipoprotein biosynthesis (signal peptide cleavage).</text>
</comment>
<gene>
    <name evidence="9 11" type="primary">lspA</name>
    <name evidence="11" type="ORF">TPR58_00320</name>
</gene>
<comment type="subcellular location">
    <subcellularLocation>
        <location evidence="9">Cell membrane</location>
        <topology evidence="9">Multi-pass membrane protein</topology>
    </subcellularLocation>
</comment>
<dbReference type="NCBIfam" id="TIGR00077">
    <property type="entry name" value="lspA"/>
    <property type="match status" value="1"/>
</dbReference>
<dbReference type="InterPro" id="IPR001872">
    <property type="entry name" value="Peptidase_A8"/>
</dbReference>
<feature type="transmembrane region" description="Helical" evidence="9">
    <location>
        <begin position="130"/>
        <end position="155"/>
    </location>
</feature>
<organism evidence="11 12">
    <name type="scientific">Sphingomonas rustica</name>
    <dbReference type="NCBI Taxonomy" id="3103142"/>
    <lineage>
        <taxon>Bacteria</taxon>
        <taxon>Pseudomonadati</taxon>
        <taxon>Pseudomonadota</taxon>
        <taxon>Alphaproteobacteria</taxon>
        <taxon>Sphingomonadales</taxon>
        <taxon>Sphingomonadaceae</taxon>
        <taxon>Sphingomonas</taxon>
    </lineage>
</organism>
<name>A0ABV0B3V0_9SPHN</name>
<comment type="function">
    <text evidence="9">This protein specifically catalyzes the removal of signal peptides from prolipoproteins.</text>
</comment>
<dbReference type="PANTHER" id="PTHR33695">
    <property type="entry name" value="LIPOPROTEIN SIGNAL PEPTIDASE"/>
    <property type="match status" value="1"/>
</dbReference>
<evidence type="ECO:0000256" key="7">
    <source>
        <dbReference type="ARBA" id="ARBA00022989"/>
    </source>
</evidence>
<feature type="transmembrane region" description="Helical" evidence="9">
    <location>
        <begin position="92"/>
        <end position="110"/>
    </location>
</feature>
<keyword evidence="8 9" id="KW-0472">Membrane</keyword>
<accession>A0ABV0B3V0</accession>
<proteinExistence type="inferred from homology"/>